<evidence type="ECO:0000313" key="2">
    <source>
        <dbReference type="WBParaSite" id="PS1159_v2.g15816.t1"/>
    </source>
</evidence>
<proteinExistence type="predicted"/>
<dbReference type="Proteomes" id="UP000887580">
    <property type="component" value="Unplaced"/>
</dbReference>
<reference evidence="2" key="1">
    <citation type="submission" date="2022-11" db="UniProtKB">
        <authorList>
            <consortium name="WormBaseParasite"/>
        </authorList>
    </citation>
    <scope>IDENTIFICATION</scope>
</reference>
<protein>
    <submittedName>
        <fullName evidence="2">Uncharacterized protein</fullName>
    </submittedName>
</protein>
<accession>A0AC35FBT5</accession>
<organism evidence="1 2">
    <name type="scientific">Panagrolaimus sp. PS1159</name>
    <dbReference type="NCBI Taxonomy" id="55785"/>
    <lineage>
        <taxon>Eukaryota</taxon>
        <taxon>Metazoa</taxon>
        <taxon>Ecdysozoa</taxon>
        <taxon>Nematoda</taxon>
        <taxon>Chromadorea</taxon>
        <taxon>Rhabditida</taxon>
        <taxon>Tylenchina</taxon>
        <taxon>Panagrolaimomorpha</taxon>
        <taxon>Panagrolaimoidea</taxon>
        <taxon>Panagrolaimidae</taxon>
        <taxon>Panagrolaimus</taxon>
    </lineage>
</organism>
<sequence length="217" mass="23644">HETRNPNDPYGPGSTKNPNDPNGPGEHPTRNPNDPGNSSNPPSDAGSTKRPSVPQKCKDLLPKNVCKHLQPLCVKHSLRKAASALPKKDDRDVLLSQIENSEGNNVPNLPILQSLVKKGAYPENIFKNDFRCQSNTVSSACSNYVSQCSTDLSPAVCKATTSCTTTKEFYKTITAEIISKLCPETCLVQECYNNHSKPEKLDLDSLIVPELLTCLLA</sequence>
<dbReference type="WBParaSite" id="PS1159_v2.g15816.t1">
    <property type="protein sequence ID" value="PS1159_v2.g15816.t1"/>
    <property type="gene ID" value="PS1159_v2.g15816"/>
</dbReference>
<evidence type="ECO:0000313" key="1">
    <source>
        <dbReference type="Proteomes" id="UP000887580"/>
    </source>
</evidence>
<name>A0AC35FBT5_9BILA</name>